<name>A0A371D5J5_9APHY</name>
<dbReference type="Gene3D" id="3.40.50.720">
    <property type="entry name" value="NAD(P)-binding Rossmann-like Domain"/>
    <property type="match status" value="1"/>
</dbReference>
<dbReference type="PANTHER" id="PTHR43976">
    <property type="entry name" value="SHORT CHAIN DEHYDROGENASE"/>
    <property type="match status" value="1"/>
</dbReference>
<dbReference type="Pfam" id="PF00106">
    <property type="entry name" value="adh_short"/>
    <property type="match status" value="1"/>
</dbReference>
<dbReference type="CDD" id="cd05374">
    <property type="entry name" value="17beta-HSD-like_SDR_c"/>
    <property type="match status" value="1"/>
</dbReference>
<dbReference type="OrthoDB" id="1274115at2759"/>
<proteinExistence type="inferred from homology"/>
<keyword evidence="3" id="KW-0560">Oxidoreductase</keyword>
<dbReference type="EMBL" id="KZ857416">
    <property type="protein sequence ID" value="RDX47814.1"/>
    <property type="molecule type" value="Genomic_DNA"/>
</dbReference>
<dbReference type="PROSITE" id="PS00061">
    <property type="entry name" value="ADH_SHORT"/>
    <property type="match status" value="1"/>
</dbReference>
<dbReference type="PANTHER" id="PTHR43976:SF16">
    <property type="entry name" value="SHORT-CHAIN DEHYDROGENASE_REDUCTASE FAMILY PROTEIN"/>
    <property type="match status" value="1"/>
</dbReference>
<organism evidence="5 6">
    <name type="scientific">Lentinus brumalis</name>
    <dbReference type="NCBI Taxonomy" id="2498619"/>
    <lineage>
        <taxon>Eukaryota</taxon>
        <taxon>Fungi</taxon>
        <taxon>Dikarya</taxon>
        <taxon>Basidiomycota</taxon>
        <taxon>Agaricomycotina</taxon>
        <taxon>Agaricomycetes</taxon>
        <taxon>Polyporales</taxon>
        <taxon>Polyporaceae</taxon>
        <taxon>Lentinus</taxon>
    </lineage>
</organism>
<evidence type="ECO:0000256" key="4">
    <source>
        <dbReference type="RuleBase" id="RU000363"/>
    </source>
</evidence>
<evidence type="ECO:0000256" key="3">
    <source>
        <dbReference type="ARBA" id="ARBA00023002"/>
    </source>
</evidence>
<dbReference type="SUPFAM" id="SSF51735">
    <property type="entry name" value="NAD(P)-binding Rossmann-fold domains"/>
    <property type="match status" value="1"/>
</dbReference>
<accession>A0A371D5J5</accession>
<dbReference type="PRINTS" id="PR00081">
    <property type="entry name" value="GDHRDH"/>
</dbReference>
<sequence length="309" mass="33431">MSSQSRVWLVTGASSGIGLATVQEVLAIGERVAATTRNASSPSSVELASLAASHPSQLRLLVVNYDPGDASYPVSSLISQVTSHFGRLDVVVNNAGYAVSGVVESISDEEARKQIEVNFWAPVRISREAVRWFRENNPPVQGGRVLNISSSGGFTSNPTLAYYSASKFALEGFSEGLHKEMDPSWNIKVVAIQPGGVRTRWANGNMLDLPFPPAYADPAALPTRFREMVKNSVFMNDPSKVGKALIAISKEANPPLRLPLGADSRYVIQSKLAAIQKELDEWKELELSVVADDADPHFFDKVSATGIKF</sequence>
<dbReference type="InterPro" id="IPR020904">
    <property type="entry name" value="Sc_DH/Rdtase_CS"/>
</dbReference>
<evidence type="ECO:0000313" key="5">
    <source>
        <dbReference type="EMBL" id="RDX47814.1"/>
    </source>
</evidence>
<reference evidence="5 6" key="1">
    <citation type="journal article" date="2018" name="Biotechnol. Biofuels">
        <title>Integrative visual omics of the white-rot fungus Polyporus brumalis exposes the biotechnological potential of its oxidative enzymes for delignifying raw plant biomass.</title>
        <authorList>
            <person name="Miyauchi S."/>
            <person name="Rancon A."/>
            <person name="Drula E."/>
            <person name="Hage H."/>
            <person name="Chaduli D."/>
            <person name="Favel A."/>
            <person name="Grisel S."/>
            <person name="Henrissat B."/>
            <person name="Herpoel-Gimbert I."/>
            <person name="Ruiz-Duenas F.J."/>
            <person name="Chevret D."/>
            <person name="Hainaut M."/>
            <person name="Lin J."/>
            <person name="Wang M."/>
            <person name="Pangilinan J."/>
            <person name="Lipzen A."/>
            <person name="Lesage-Meessen L."/>
            <person name="Navarro D."/>
            <person name="Riley R."/>
            <person name="Grigoriev I.V."/>
            <person name="Zhou S."/>
            <person name="Raouche S."/>
            <person name="Rosso M.N."/>
        </authorList>
    </citation>
    <scope>NUCLEOTIDE SEQUENCE [LARGE SCALE GENOMIC DNA]</scope>
    <source>
        <strain evidence="5 6">BRFM 1820</strain>
    </source>
</reference>
<keyword evidence="6" id="KW-1185">Reference proteome</keyword>
<comment type="similarity">
    <text evidence="1 4">Belongs to the short-chain dehydrogenases/reductases (SDR) family.</text>
</comment>
<gene>
    <name evidence="5" type="ORF">OH76DRAFT_1464950</name>
</gene>
<dbReference type="AlphaFoldDB" id="A0A371D5J5"/>
<dbReference type="InterPro" id="IPR036291">
    <property type="entry name" value="NAD(P)-bd_dom_sf"/>
</dbReference>
<dbReference type="InterPro" id="IPR002347">
    <property type="entry name" value="SDR_fam"/>
</dbReference>
<evidence type="ECO:0000313" key="6">
    <source>
        <dbReference type="Proteomes" id="UP000256964"/>
    </source>
</evidence>
<dbReference type="STRING" id="139420.A0A371D5J5"/>
<dbReference type="PRINTS" id="PR00080">
    <property type="entry name" value="SDRFAMILY"/>
</dbReference>
<evidence type="ECO:0000256" key="2">
    <source>
        <dbReference type="ARBA" id="ARBA00022857"/>
    </source>
</evidence>
<dbReference type="Proteomes" id="UP000256964">
    <property type="component" value="Unassembled WGS sequence"/>
</dbReference>
<keyword evidence="2" id="KW-0521">NADP</keyword>
<protein>
    <submittedName>
        <fullName evidence="5">NAD(P)-binding protein</fullName>
    </submittedName>
</protein>
<evidence type="ECO:0000256" key="1">
    <source>
        <dbReference type="ARBA" id="ARBA00006484"/>
    </source>
</evidence>
<dbReference type="GO" id="GO:0016491">
    <property type="term" value="F:oxidoreductase activity"/>
    <property type="evidence" value="ECO:0007669"/>
    <property type="project" value="UniProtKB-KW"/>
</dbReference>
<dbReference type="InterPro" id="IPR051911">
    <property type="entry name" value="SDR_oxidoreductase"/>
</dbReference>